<organism evidence="2 3">
    <name type="scientific">Hypholoma sublateritium (strain FD-334 SS-4)</name>
    <dbReference type="NCBI Taxonomy" id="945553"/>
    <lineage>
        <taxon>Eukaryota</taxon>
        <taxon>Fungi</taxon>
        <taxon>Dikarya</taxon>
        <taxon>Basidiomycota</taxon>
        <taxon>Agaricomycotina</taxon>
        <taxon>Agaricomycetes</taxon>
        <taxon>Agaricomycetidae</taxon>
        <taxon>Agaricales</taxon>
        <taxon>Agaricineae</taxon>
        <taxon>Strophariaceae</taxon>
        <taxon>Hypholoma</taxon>
    </lineage>
</organism>
<dbReference type="Gene3D" id="1.20.1280.50">
    <property type="match status" value="1"/>
</dbReference>
<accession>A0A0D2P3N2</accession>
<dbReference type="EMBL" id="KN817531">
    <property type="protein sequence ID" value="KJA25504.1"/>
    <property type="molecule type" value="Genomic_DNA"/>
</dbReference>
<protein>
    <recommendedName>
        <fullName evidence="1">F-box domain-containing protein</fullName>
    </recommendedName>
</protein>
<feature type="domain" description="F-box" evidence="1">
    <location>
        <begin position="8"/>
        <end position="60"/>
    </location>
</feature>
<sequence length="527" mass="60365">MAAAMTIHELPNEVIRHIFTLLAEFSTNAPRAHIDATVAASQVCWTWRQLSLSTPSIWARCLDYGLSSDCVATIVGRSRSERLDIVIPSFMPAFKERSAKQILLEETYGLNSEVVWMDYLDLSEICEQDHYPGNPLPDDISVFQRCDSLQLIVREEFCRWEDCYPVLKDCLPSVKTLALMHEQERYFPSVLLMEATDVSQEYPWKVEALHLRNCMIPLELPVFRSLTKLTVNNMDPIGYLFTPNGWLQVLENMPRLCVLSLKHVFTSTSLLPPQDSRREHRPVTQFLVALPEMESIELETTLPRAQQLMNRLFFPFHCSIKFNLDMFDDDVEASFDALCRDLGEHYRNYDPTLCNCVLFSFTGTRCRITIGTHWMDAEFARTLVDITIEYSQGPRARTIDFRPSEPLIKLLTAFGRICKEVPCIIVGRIGIFAFPGKTIYSLFQKAVFLVFEGRRSNLWTALVTFLIPPRKGNTVHSDDPDSTIVLAPLPALNAVVLLGRVPPEHIVDLRKFKRGQLTIHKLEQSIY</sequence>
<proteinExistence type="predicted"/>
<dbReference type="Proteomes" id="UP000054270">
    <property type="component" value="Unassembled WGS sequence"/>
</dbReference>
<name>A0A0D2P3N2_HYPSF</name>
<dbReference type="Pfam" id="PF12937">
    <property type="entry name" value="F-box-like"/>
    <property type="match status" value="1"/>
</dbReference>
<evidence type="ECO:0000313" key="3">
    <source>
        <dbReference type="Proteomes" id="UP000054270"/>
    </source>
</evidence>
<gene>
    <name evidence="2" type="ORF">HYPSUDRAFT_403725</name>
</gene>
<dbReference type="InterPro" id="IPR001810">
    <property type="entry name" value="F-box_dom"/>
</dbReference>
<dbReference type="SUPFAM" id="SSF81383">
    <property type="entry name" value="F-box domain"/>
    <property type="match status" value="1"/>
</dbReference>
<dbReference type="InterPro" id="IPR036047">
    <property type="entry name" value="F-box-like_dom_sf"/>
</dbReference>
<evidence type="ECO:0000259" key="1">
    <source>
        <dbReference type="Pfam" id="PF12937"/>
    </source>
</evidence>
<evidence type="ECO:0000313" key="2">
    <source>
        <dbReference type="EMBL" id="KJA25504.1"/>
    </source>
</evidence>
<dbReference type="STRING" id="945553.A0A0D2P3N2"/>
<dbReference type="OrthoDB" id="2972553at2759"/>
<reference evidence="3" key="1">
    <citation type="submission" date="2014-04" db="EMBL/GenBank/DDBJ databases">
        <title>Evolutionary Origins and Diversification of the Mycorrhizal Mutualists.</title>
        <authorList>
            <consortium name="DOE Joint Genome Institute"/>
            <consortium name="Mycorrhizal Genomics Consortium"/>
            <person name="Kohler A."/>
            <person name="Kuo A."/>
            <person name="Nagy L.G."/>
            <person name="Floudas D."/>
            <person name="Copeland A."/>
            <person name="Barry K.W."/>
            <person name="Cichocki N."/>
            <person name="Veneault-Fourrey C."/>
            <person name="LaButti K."/>
            <person name="Lindquist E.A."/>
            <person name="Lipzen A."/>
            <person name="Lundell T."/>
            <person name="Morin E."/>
            <person name="Murat C."/>
            <person name="Riley R."/>
            <person name="Ohm R."/>
            <person name="Sun H."/>
            <person name="Tunlid A."/>
            <person name="Henrissat B."/>
            <person name="Grigoriev I.V."/>
            <person name="Hibbett D.S."/>
            <person name="Martin F."/>
        </authorList>
    </citation>
    <scope>NUCLEOTIDE SEQUENCE [LARGE SCALE GENOMIC DNA]</scope>
    <source>
        <strain evidence="3">FD-334 SS-4</strain>
    </source>
</reference>
<keyword evidence="3" id="KW-1185">Reference proteome</keyword>
<dbReference type="AlphaFoldDB" id="A0A0D2P3N2"/>